<dbReference type="PANTHER" id="PTHR12154:SF4">
    <property type="entry name" value="UDP-N-ACETYLGLUCOSAMINE TRANSFERASE SUBUNIT ALG14 HOMOLOG"/>
    <property type="match status" value="1"/>
</dbReference>
<dbReference type="EMBL" id="DVHC01000037">
    <property type="protein sequence ID" value="HIR59115.1"/>
    <property type="molecule type" value="Genomic_DNA"/>
</dbReference>
<keyword evidence="2" id="KW-0812">Transmembrane</keyword>
<evidence type="ECO:0000256" key="4">
    <source>
        <dbReference type="ARBA" id="ARBA00022989"/>
    </source>
</evidence>
<proteinExistence type="predicted"/>
<dbReference type="PANTHER" id="PTHR12154">
    <property type="entry name" value="GLYCOSYL TRANSFERASE-RELATED"/>
    <property type="match status" value="1"/>
</dbReference>
<evidence type="ECO:0000313" key="6">
    <source>
        <dbReference type="EMBL" id="HIR59115.1"/>
    </source>
</evidence>
<comment type="subcellular location">
    <subcellularLocation>
        <location evidence="1">Endoplasmic reticulum membrane</location>
        <topology evidence="1">Single-pass membrane protein</topology>
    </subcellularLocation>
</comment>
<dbReference type="Pfam" id="PF08660">
    <property type="entry name" value="Alg14"/>
    <property type="match status" value="1"/>
</dbReference>
<evidence type="ECO:0000256" key="5">
    <source>
        <dbReference type="ARBA" id="ARBA00023136"/>
    </source>
</evidence>
<evidence type="ECO:0000256" key="2">
    <source>
        <dbReference type="ARBA" id="ARBA00022692"/>
    </source>
</evidence>
<reference evidence="6" key="1">
    <citation type="submission" date="2020-10" db="EMBL/GenBank/DDBJ databases">
        <authorList>
            <person name="Gilroy R."/>
        </authorList>
    </citation>
    <scope>NUCLEOTIDE SEQUENCE</scope>
    <source>
        <strain evidence="6">CHK184-20233</strain>
    </source>
</reference>
<comment type="caution">
    <text evidence="6">The sequence shown here is derived from an EMBL/GenBank/DDBJ whole genome shotgun (WGS) entry which is preliminary data.</text>
</comment>
<name>A0A9D1DU23_9FIRM</name>
<dbReference type="GO" id="GO:0006488">
    <property type="term" value="P:dolichol-linked oligosaccharide biosynthetic process"/>
    <property type="evidence" value="ECO:0007669"/>
    <property type="project" value="InterPro"/>
</dbReference>
<dbReference type="AlphaFoldDB" id="A0A9D1DU23"/>
<keyword evidence="5" id="KW-0472">Membrane</keyword>
<protein>
    <submittedName>
        <fullName evidence="6">Polysaccharide biosynthesis protein</fullName>
    </submittedName>
</protein>
<sequence length="157" mass="18340">MKKVMFISSTGGHLTELLQLNSIMKDYDYSLITEKTKANNKLKRKYKNVNFLLYGTKDHKLTYPFKLFINCFISLFLYFKYQPDYIITTGAHTAGPMCCIGRIFGSKIIYIESFANIKTKTITGSLFYKFHIANLFIVQWRPMLKLYPKATYGGWCF</sequence>
<keyword evidence="3" id="KW-0256">Endoplasmic reticulum</keyword>
<dbReference type="Gene3D" id="3.40.50.2000">
    <property type="entry name" value="Glycogen Phosphorylase B"/>
    <property type="match status" value="1"/>
</dbReference>
<evidence type="ECO:0000256" key="1">
    <source>
        <dbReference type="ARBA" id="ARBA00004389"/>
    </source>
</evidence>
<gene>
    <name evidence="6" type="ORF">IAB38_03610</name>
</gene>
<evidence type="ECO:0000313" key="7">
    <source>
        <dbReference type="Proteomes" id="UP000824232"/>
    </source>
</evidence>
<dbReference type="Proteomes" id="UP000824232">
    <property type="component" value="Unassembled WGS sequence"/>
</dbReference>
<dbReference type="NCBIfam" id="NF041549">
    <property type="entry name" value="PssD"/>
    <property type="match status" value="1"/>
</dbReference>
<accession>A0A9D1DU23</accession>
<dbReference type="InterPro" id="IPR013969">
    <property type="entry name" value="Oligosacch_biosynth_Alg14"/>
</dbReference>
<dbReference type="GO" id="GO:0004577">
    <property type="term" value="F:N-acetylglucosaminyldiphosphodolichol N-acetylglucosaminyltransferase activity"/>
    <property type="evidence" value="ECO:0007669"/>
    <property type="project" value="TreeGrafter"/>
</dbReference>
<reference evidence="6" key="2">
    <citation type="journal article" date="2021" name="PeerJ">
        <title>Extensive microbial diversity within the chicken gut microbiome revealed by metagenomics and culture.</title>
        <authorList>
            <person name="Gilroy R."/>
            <person name="Ravi A."/>
            <person name="Getino M."/>
            <person name="Pursley I."/>
            <person name="Horton D.L."/>
            <person name="Alikhan N.F."/>
            <person name="Baker D."/>
            <person name="Gharbi K."/>
            <person name="Hall N."/>
            <person name="Watson M."/>
            <person name="Adriaenssens E.M."/>
            <person name="Foster-Nyarko E."/>
            <person name="Jarju S."/>
            <person name="Secka A."/>
            <person name="Antonio M."/>
            <person name="Oren A."/>
            <person name="Chaudhuri R.R."/>
            <person name="La Ragione R."/>
            <person name="Hildebrand F."/>
            <person name="Pallen M.J."/>
        </authorList>
    </citation>
    <scope>NUCLEOTIDE SEQUENCE</scope>
    <source>
        <strain evidence="6">CHK184-20233</strain>
    </source>
</reference>
<keyword evidence="4" id="KW-1133">Transmembrane helix</keyword>
<organism evidence="6 7">
    <name type="scientific">Candidatus Onthousia excrementipullorum</name>
    <dbReference type="NCBI Taxonomy" id="2840884"/>
    <lineage>
        <taxon>Bacteria</taxon>
        <taxon>Bacillati</taxon>
        <taxon>Bacillota</taxon>
        <taxon>Bacilli</taxon>
        <taxon>Candidatus Onthousia</taxon>
    </lineage>
</organism>
<dbReference type="SUPFAM" id="SSF53756">
    <property type="entry name" value="UDP-Glycosyltransferase/glycogen phosphorylase"/>
    <property type="match status" value="1"/>
</dbReference>
<evidence type="ECO:0000256" key="3">
    <source>
        <dbReference type="ARBA" id="ARBA00022824"/>
    </source>
</evidence>